<evidence type="ECO:0000259" key="6">
    <source>
        <dbReference type="PROSITE" id="PS50157"/>
    </source>
</evidence>
<dbReference type="RefSeq" id="XP_018335965.1">
    <property type="nucleotide sequence ID" value="XM_018480463.2"/>
</dbReference>
<evidence type="ECO:0000313" key="8">
    <source>
        <dbReference type="RefSeq" id="XP_018335965.1"/>
    </source>
</evidence>
<evidence type="ECO:0000256" key="1">
    <source>
        <dbReference type="ARBA" id="ARBA00022723"/>
    </source>
</evidence>
<accession>A0A1W4XU66</accession>
<dbReference type="SMART" id="SM00355">
    <property type="entry name" value="ZnF_C2H2"/>
    <property type="match status" value="6"/>
</dbReference>
<keyword evidence="4" id="KW-0862">Zinc</keyword>
<dbReference type="STRING" id="224129.A0A1W4XU66"/>
<dbReference type="AlphaFoldDB" id="A0A1W4XU66"/>
<feature type="domain" description="C2H2-type" evidence="6">
    <location>
        <begin position="268"/>
        <end position="296"/>
    </location>
</feature>
<proteinExistence type="predicted"/>
<reference evidence="8" key="1">
    <citation type="submission" date="2025-08" db="UniProtKB">
        <authorList>
            <consortium name="RefSeq"/>
        </authorList>
    </citation>
    <scope>IDENTIFICATION</scope>
    <source>
        <tissue evidence="8">Entire body</tissue>
    </source>
</reference>
<dbReference type="InParanoid" id="A0A1W4XU66"/>
<dbReference type="PROSITE" id="PS00028">
    <property type="entry name" value="ZINC_FINGER_C2H2_1"/>
    <property type="match status" value="5"/>
</dbReference>
<dbReference type="GO" id="GO:0005634">
    <property type="term" value="C:nucleus"/>
    <property type="evidence" value="ECO:0007669"/>
    <property type="project" value="TreeGrafter"/>
</dbReference>
<dbReference type="SUPFAM" id="SSF57667">
    <property type="entry name" value="beta-beta-alpha zinc fingers"/>
    <property type="match status" value="1"/>
</dbReference>
<evidence type="ECO:0000256" key="4">
    <source>
        <dbReference type="ARBA" id="ARBA00022833"/>
    </source>
</evidence>
<dbReference type="OrthoDB" id="6688587at2759"/>
<dbReference type="PROSITE" id="PS50157">
    <property type="entry name" value="ZINC_FINGER_C2H2_2"/>
    <property type="match status" value="5"/>
</dbReference>
<evidence type="ECO:0000256" key="3">
    <source>
        <dbReference type="ARBA" id="ARBA00022771"/>
    </source>
</evidence>
<organism evidence="7 8">
    <name type="scientific">Agrilus planipennis</name>
    <name type="common">Emerald ash borer</name>
    <name type="synonym">Agrilus marcopoli</name>
    <dbReference type="NCBI Taxonomy" id="224129"/>
    <lineage>
        <taxon>Eukaryota</taxon>
        <taxon>Metazoa</taxon>
        <taxon>Ecdysozoa</taxon>
        <taxon>Arthropoda</taxon>
        <taxon>Hexapoda</taxon>
        <taxon>Insecta</taxon>
        <taxon>Pterygota</taxon>
        <taxon>Neoptera</taxon>
        <taxon>Endopterygota</taxon>
        <taxon>Coleoptera</taxon>
        <taxon>Polyphaga</taxon>
        <taxon>Elateriformia</taxon>
        <taxon>Buprestoidea</taxon>
        <taxon>Buprestidae</taxon>
        <taxon>Agrilinae</taxon>
        <taxon>Agrilus</taxon>
    </lineage>
</organism>
<dbReference type="Pfam" id="PF12874">
    <property type="entry name" value="zf-met"/>
    <property type="match status" value="1"/>
</dbReference>
<evidence type="ECO:0000256" key="2">
    <source>
        <dbReference type="ARBA" id="ARBA00022737"/>
    </source>
</evidence>
<keyword evidence="7" id="KW-1185">Reference proteome</keyword>
<dbReference type="Proteomes" id="UP000192223">
    <property type="component" value="Unplaced"/>
</dbReference>
<keyword evidence="1" id="KW-0479">Metal-binding</keyword>
<feature type="domain" description="C2H2-type" evidence="6">
    <location>
        <begin position="339"/>
        <end position="366"/>
    </location>
</feature>
<keyword evidence="2" id="KW-0677">Repeat</keyword>
<gene>
    <name evidence="8" type="primary">LOC108744573</name>
</gene>
<dbReference type="KEGG" id="apln:108744573"/>
<dbReference type="GeneID" id="108744573"/>
<dbReference type="GO" id="GO:0008270">
    <property type="term" value="F:zinc ion binding"/>
    <property type="evidence" value="ECO:0007669"/>
    <property type="project" value="UniProtKB-KW"/>
</dbReference>
<dbReference type="InterPro" id="IPR036236">
    <property type="entry name" value="Znf_C2H2_sf"/>
</dbReference>
<dbReference type="PANTHER" id="PTHR24409">
    <property type="entry name" value="ZINC FINGER PROTEIN 142"/>
    <property type="match status" value="1"/>
</dbReference>
<dbReference type="PANTHER" id="PTHR24409:SF295">
    <property type="entry name" value="AZ2-RELATED"/>
    <property type="match status" value="1"/>
</dbReference>
<dbReference type="Pfam" id="PF00096">
    <property type="entry name" value="zf-C2H2"/>
    <property type="match status" value="1"/>
</dbReference>
<dbReference type="InterPro" id="IPR013087">
    <property type="entry name" value="Znf_C2H2_type"/>
</dbReference>
<protein>
    <submittedName>
        <fullName evidence="8">Zinc finger protein 836</fullName>
    </submittedName>
</protein>
<feature type="domain" description="C2H2-type" evidence="6">
    <location>
        <begin position="158"/>
        <end position="181"/>
    </location>
</feature>
<dbReference type="Gene3D" id="3.30.160.60">
    <property type="entry name" value="Classic Zinc Finger"/>
    <property type="match status" value="3"/>
</dbReference>
<feature type="domain" description="C2H2-type" evidence="6">
    <location>
        <begin position="240"/>
        <end position="262"/>
    </location>
</feature>
<feature type="domain" description="C2H2-type" evidence="6">
    <location>
        <begin position="114"/>
        <end position="141"/>
    </location>
</feature>
<name>A0A1W4XU66_AGRPL</name>
<dbReference type="GO" id="GO:0000977">
    <property type="term" value="F:RNA polymerase II transcription regulatory region sequence-specific DNA binding"/>
    <property type="evidence" value="ECO:0007669"/>
    <property type="project" value="TreeGrafter"/>
</dbReference>
<dbReference type="GO" id="GO:0000981">
    <property type="term" value="F:DNA-binding transcription factor activity, RNA polymerase II-specific"/>
    <property type="evidence" value="ECO:0007669"/>
    <property type="project" value="TreeGrafter"/>
</dbReference>
<sequence length="375" mass="43235">MEEQVVTIDVVPQTVTEVIYLSPQGLNFDKTVEVESYYSSSGEEHENEIYEIGCVDATQVEDMPLVYDQSESFVMLSDEYQIDHDNNEQGEVDNISECNDTLVQSRPPVKRKKFSCHVCKSKFSSRKKLFHHRVLHKSSMEKGTKQTGNILNNTPVINSCKVCGKKFERTQALSIHFRKCHQAVPVVNSSQPECSINEDIKECENRCREIPKFYCNICGCPCVNDIALLFHYRKHEPKTYSCDICEAGYNDENDFINHKKTHHIQFLYACNKCDESFPTTALVSYHIRQVHAQSKTVKMEQTTNRNLSECPYSTNNTALDSNSKQLSMEKASQFPRRKHTCNICNLQFRFQAALTRHLNEHMKQETPDFNESNVN</sequence>
<evidence type="ECO:0000256" key="5">
    <source>
        <dbReference type="PROSITE-ProRule" id="PRU00042"/>
    </source>
</evidence>
<evidence type="ECO:0000313" key="7">
    <source>
        <dbReference type="Proteomes" id="UP000192223"/>
    </source>
</evidence>
<keyword evidence="3 5" id="KW-0863">Zinc-finger</keyword>
<dbReference type="Pfam" id="PF13912">
    <property type="entry name" value="zf-C2H2_6"/>
    <property type="match status" value="1"/>
</dbReference>